<reference evidence="2" key="2">
    <citation type="journal article" date="2015" name="Data Brief">
        <title>Shoot transcriptome of the giant reed, Arundo donax.</title>
        <authorList>
            <person name="Barrero R.A."/>
            <person name="Guerrero F.D."/>
            <person name="Moolhuijzen P."/>
            <person name="Goolsby J.A."/>
            <person name="Tidwell J."/>
            <person name="Bellgard S.E."/>
            <person name="Bellgard M.I."/>
        </authorList>
    </citation>
    <scope>NUCLEOTIDE SEQUENCE</scope>
    <source>
        <tissue evidence="2">Shoot tissue taken approximately 20 cm above the soil surface</tissue>
    </source>
</reference>
<feature type="transmembrane region" description="Helical" evidence="1">
    <location>
        <begin position="33"/>
        <end position="57"/>
    </location>
</feature>
<dbReference type="EMBL" id="GBRH01265777">
    <property type="protein sequence ID" value="JAD32118.1"/>
    <property type="molecule type" value="Transcribed_RNA"/>
</dbReference>
<proteinExistence type="predicted"/>
<evidence type="ECO:0000313" key="2">
    <source>
        <dbReference type="EMBL" id="JAD32118.1"/>
    </source>
</evidence>
<keyword evidence="1" id="KW-0472">Membrane</keyword>
<keyword evidence="1" id="KW-0812">Transmembrane</keyword>
<accession>A0A0A8Z384</accession>
<sequence>MRTRRRGIQTTHPEATEEAYVPLHWRNWTSRMFASFFLSFLPPNAWSLFFLTFFSILELQALLQLLVLSGDLACRATNDRCAAEDC</sequence>
<evidence type="ECO:0000256" key="1">
    <source>
        <dbReference type="SAM" id="Phobius"/>
    </source>
</evidence>
<reference evidence="2" key="1">
    <citation type="submission" date="2014-09" db="EMBL/GenBank/DDBJ databases">
        <authorList>
            <person name="Magalhaes I.L.F."/>
            <person name="Oliveira U."/>
            <person name="Santos F.R."/>
            <person name="Vidigal T.H.D.A."/>
            <person name="Brescovit A.D."/>
            <person name="Santos A.J."/>
        </authorList>
    </citation>
    <scope>NUCLEOTIDE SEQUENCE</scope>
    <source>
        <tissue evidence="2">Shoot tissue taken approximately 20 cm above the soil surface</tissue>
    </source>
</reference>
<keyword evidence="1" id="KW-1133">Transmembrane helix</keyword>
<name>A0A0A8Z384_ARUDO</name>
<organism evidence="2">
    <name type="scientific">Arundo donax</name>
    <name type="common">Giant reed</name>
    <name type="synonym">Donax arundinaceus</name>
    <dbReference type="NCBI Taxonomy" id="35708"/>
    <lineage>
        <taxon>Eukaryota</taxon>
        <taxon>Viridiplantae</taxon>
        <taxon>Streptophyta</taxon>
        <taxon>Embryophyta</taxon>
        <taxon>Tracheophyta</taxon>
        <taxon>Spermatophyta</taxon>
        <taxon>Magnoliopsida</taxon>
        <taxon>Liliopsida</taxon>
        <taxon>Poales</taxon>
        <taxon>Poaceae</taxon>
        <taxon>PACMAD clade</taxon>
        <taxon>Arundinoideae</taxon>
        <taxon>Arundineae</taxon>
        <taxon>Arundo</taxon>
    </lineage>
</organism>
<dbReference type="AlphaFoldDB" id="A0A0A8Z384"/>
<protein>
    <submittedName>
        <fullName evidence="2">Uncharacterized protein</fullName>
    </submittedName>
</protein>